<keyword evidence="3" id="KW-1185">Reference proteome</keyword>
<evidence type="ECO:0000259" key="1">
    <source>
        <dbReference type="Pfam" id="PF23669"/>
    </source>
</evidence>
<protein>
    <recommendedName>
        <fullName evidence="1">DNA replication licensing factor MCM2-like winged-helix domain-containing protein</fullName>
    </recommendedName>
</protein>
<reference evidence="2" key="2">
    <citation type="submission" date="2021-08" db="EMBL/GenBank/DDBJ databases">
        <authorList>
            <person name="Eriksson T."/>
        </authorList>
    </citation>
    <scope>NUCLEOTIDE SEQUENCE</scope>
    <source>
        <strain evidence="2">Stoneville</strain>
        <tissue evidence="2">Whole head</tissue>
    </source>
</reference>
<dbReference type="Pfam" id="PF23669">
    <property type="entry name" value="WHD_MCM2"/>
    <property type="match status" value="1"/>
</dbReference>
<organism evidence="2 3">
    <name type="scientific">Tenebrio molitor</name>
    <name type="common">Yellow mealworm beetle</name>
    <dbReference type="NCBI Taxonomy" id="7067"/>
    <lineage>
        <taxon>Eukaryota</taxon>
        <taxon>Metazoa</taxon>
        <taxon>Ecdysozoa</taxon>
        <taxon>Arthropoda</taxon>
        <taxon>Hexapoda</taxon>
        <taxon>Insecta</taxon>
        <taxon>Pterygota</taxon>
        <taxon>Neoptera</taxon>
        <taxon>Endopterygota</taxon>
        <taxon>Coleoptera</taxon>
        <taxon>Polyphaga</taxon>
        <taxon>Cucujiformia</taxon>
        <taxon>Tenebrionidae</taxon>
        <taxon>Tenebrio</taxon>
    </lineage>
</organism>
<proteinExistence type="predicted"/>
<evidence type="ECO:0000313" key="3">
    <source>
        <dbReference type="Proteomes" id="UP000719412"/>
    </source>
</evidence>
<comment type="caution">
    <text evidence="2">The sequence shown here is derived from an EMBL/GenBank/DDBJ whole genome shotgun (WGS) entry which is preliminary data.</text>
</comment>
<dbReference type="InterPro" id="IPR059098">
    <property type="entry name" value="WHD_MCM2"/>
</dbReference>
<reference evidence="2" key="1">
    <citation type="journal article" date="2020" name="J Insects Food Feed">
        <title>The yellow mealworm (Tenebrio molitor) genome: a resource for the emerging insects as food and feed industry.</title>
        <authorList>
            <person name="Eriksson T."/>
            <person name="Andere A."/>
            <person name="Kelstrup H."/>
            <person name="Emery V."/>
            <person name="Picard C."/>
        </authorList>
    </citation>
    <scope>NUCLEOTIDE SEQUENCE</scope>
    <source>
        <strain evidence="2">Stoneville</strain>
        <tissue evidence="2">Whole head</tissue>
    </source>
</reference>
<dbReference type="EMBL" id="JABDTM020008249">
    <property type="protein sequence ID" value="KAH0821360.1"/>
    <property type="molecule type" value="Genomic_DNA"/>
</dbReference>
<dbReference type="AlphaFoldDB" id="A0A8J6LGU4"/>
<dbReference type="Proteomes" id="UP000719412">
    <property type="component" value="Unassembled WGS sequence"/>
</dbReference>
<sequence>MSKNKSNIGDIEFSYSGRQIRPCSKFTFTFQQYLLFKKDHSELLFYILRQLSQDQLAFLRGTNESQALVIEIDEKDLKDKAKQLNIHDLKPFYQSRIFENNNFVYDAARKVIIHTIPEAITAEL</sequence>
<accession>A0A8J6LGU4</accession>
<evidence type="ECO:0000313" key="2">
    <source>
        <dbReference type="EMBL" id="KAH0821360.1"/>
    </source>
</evidence>
<gene>
    <name evidence="2" type="ORF">GEV33_001431</name>
</gene>
<feature type="domain" description="DNA replication licensing factor MCM2-like winged-helix" evidence="1">
    <location>
        <begin position="38"/>
        <end position="112"/>
    </location>
</feature>
<name>A0A8J6LGU4_TENMO</name>